<gene>
    <name evidence="2" type="ORF">J4557_18630</name>
</gene>
<organism evidence="2 3">
    <name type="scientific">Actinomadura nitritigenes</name>
    <dbReference type="NCBI Taxonomy" id="134602"/>
    <lineage>
        <taxon>Bacteria</taxon>
        <taxon>Bacillati</taxon>
        <taxon>Actinomycetota</taxon>
        <taxon>Actinomycetes</taxon>
        <taxon>Streptosporangiales</taxon>
        <taxon>Thermomonosporaceae</taxon>
        <taxon>Actinomadura</taxon>
    </lineage>
</organism>
<feature type="region of interest" description="Disordered" evidence="1">
    <location>
        <begin position="150"/>
        <end position="172"/>
    </location>
</feature>
<keyword evidence="3" id="KW-1185">Reference proteome</keyword>
<sequence>MSFTAVVSGETAIAARAPVREAAERVLVRLWTAPGRLAPEDPALRPPAPRPGRPPCRPGRPGPGRAALDRAEEPVADARAAGPTEAAPPGRGARRPAGGNDRPGAGVYLQVTGNAARDVPGPGRHRRLGVLRPARALAAARAACPDGRPAVRAHLRKRRADPARLLDSARGG</sequence>
<proteinExistence type="predicted"/>
<feature type="region of interest" description="Disordered" evidence="1">
    <location>
        <begin position="33"/>
        <end position="107"/>
    </location>
</feature>
<evidence type="ECO:0000313" key="3">
    <source>
        <dbReference type="Proteomes" id="UP000666915"/>
    </source>
</evidence>
<dbReference type="RefSeq" id="WP_208267989.1">
    <property type="nucleotide sequence ID" value="NZ_JAGEOK010000011.1"/>
</dbReference>
<dbReference type="EMBL" id="JAGEOK010000011">
    <property type="protein sequence ID" value="MBO2439544.1"/>
    <property type="molecule type" value="Genomic_DNA"/>
</dbReference>
<accession>A0ABS3QZX4</accession>
<dbReference type="Proteomes" id="UP000666915">
    <property type="component" value="Unassembled WGS sequence"/>
</dbReference>
<feature type="compositionally biased region" description="Pro residues" evidence="1">
    <location>
        <begin position="44"/>
        <end position="61"/>
    </location>
</feature>
<protein>
    <submittedName>
        <fullName evidence="2">Uncharacterized protein</fullName>
    </submittedName>
</protein>
<reference evidence="2 3" key="1">
    <citation type="submission" date="2021-03" db="EMBL/GenBank/DDBJ databases">
        <authorList>
            <person name="Kanchanasin P."/>
            <person name="Saeng-In P."/>
            <person name="Phongsopitanun W."/>
            <person name="Yuki M."/>
            <person name="Kudo T."/>
            <person name="Ohkuma M."/>
            <person name="Tanasupawat S."/>
        </authorList>
    </citation>
    <scope>NUCLEOTIDE SEQUENCE [LARGE SCALE GENOMIC DNA]</scope>
    <source>
        <strain evidence="2 3">L46</strain>
    </source>
</reference>
<feature type="compositionally biased region" description="Low complexity" evidence="1">
    <location>
        <begin position="77"/>
        <end position="106"/>
    </location>
</feature>
<name>A0ABS3QZX4_9ACTN</name>
<evidence type="ECO:0000256" key="1">
    <source>
        <dbReference type="SAM" id="MobiDB-lite"/>
    </source>
</evidence>
<comment type="caution">
    <text evidence="2">The sequence shown here is derived from an EMBL/GenBank/DDBJ whole genome shotgun (WGS) entry which is preliminary data.</text>
</comment>
<evidence type="ECO:0000313" key="2">
    <source>
        <dbReference type="EMBL" id="MBO2439544.1"/>
    </source>
</evidence>